<keyword evidence="4" id="KW-0732">Signal</keyword>
<protein>
    <recommendedName>
        <fullName evidence="1">Small integral membrane protein 14</fullName>
    </recommendedName>
</protein>
<dbReference type="InterPro" id="IPR020309">
    <property type="entry name" value="Smim-14"/>
</dbReference>
<evidence type="ECO:0000256" key="3">
    <source>
        <dbReference type="SAM" id="Phobius"/>
    </source>
</evidence>
<keyword evidence="3" id="KW-0472">Membrane</keyword>
<keyword evidence="3" id="KW-1133">Transmembrane helix</keyword>
<sequence length="117" mass="12884">MIILIAVFILIFAGIADPTMGDDPCECLFNHEAAMRRLLSLLRDAQNFCTDSECLQDGPQTWPDNSIFLWSMLWAALAMALYYFRPNSMRSNPALEKPGGSGNGDPNNDPPPAPPVL</sequence>
<dbReference type="EMBL" id="LIAE01008278">
    <property type="protein sequence ID" value="PAV74771.1"/>
    <property type="molecule type" value="Genomic_DNA"/>
</dbReference>
<gene>
    <name evidence="5" type="ORF">WR25_11804</name>
</gene>
<evidence type="ECO:0000256" key="4">
    <source>
        <dbReference type="SAM" id="SignalP"/>
    </source>
</evidence>
<dbReference type="PANTHER" id="PTHR31019">
    <property type="entry name" value="SMALL INTEGRAL MEMBRANE PROTEIN 14"/>
    <property type="match status" value="1"/>
</dbReference>
<dbReference type="PANTHER" id="PTHR31019:SF1">
    <property type="entry name" value="SMALL INTEGRAL MEMBRANE PROTEIN 14"/>
    <property type="match status" value="1"/>
</dbReference>
<feature type="signal peptide" evidence="4">
    <location>
        <begin position="1"/>
        <end position="21"/>
    </location>
</feature>
<evidence type="ECO:0000256" key="2">
    <source>
        <dbReference type="SAM" id="MobiDB-lite"/>
    </source>
</evidence>
<evidence type="ECO:0000256" key="1">
    <source>
        <dbReference type="ARBA" id="ARBA00017902"/>
    </source>
</evidence>
<keyword evidence="6" id="KW-1185">Reference proteome</keyword>
<organism evidence="5 6">
    <name type="scientific">Diploscapter pachys</name>
    <dbReference type="NCBI Taxonomy" id="2018661"/>
    <lineage>
        <taxon>Eukaryota</taxon>
        <taxon>Metazoa</taxon>
        <taxon>Ecdysozoa</taxon>
        <taxon>Nematoda</taxon>
        <taxon>Chromadorea</taxon>
        <taxon>Rhabditida</taxon>
        <taxon>Rhabditina</taxon>
        <taxon>Rhabditomorpha</taxon>
        <taxon>Rhabditoidea</taxon>
        <taxon>Rhabditidae</taxon>
        <taxon>Diploscapter</taxon>
    </lineage>
</organism>
<dbReference type="GO" id="GO:0005783">
    <property type="term" value="C:endoplasmic reticulum"/>
    <property type="evidence" value="ECO:0007669"/>
    <property type="project" value="TreeGrafter"/>
</dbReference>
<evidence type="ECO:0000313" key="6">
    <source>
        <dbReference type="Proteomes" id="UP000218231"/>
    </source>
</evidence>
<evidence type="ECO:0000313" key="5">
    <source>
        <dbReference type="EMBL" id="PAV74771.1"/>
    </source>
</evidence>
<dbReference type="Proteomes" id="UP000218231">
    <property type="component" value="Unassembled WGS sequence"/>
</dbReference>
<feature type="region of interest" description="Disordered" evidence="2">
    <location>
        <begin position="93"/>
        <end position="117"/>
    </location>
</feature>
<feature type="compositionally biased region" description="Pro residues" evidence="2">
    <location>
        <begin position="108"/>
        <end position="117"/>
    </location>
</feature>
<proteinExistence type="predicted"/>
<dbReference type="AlphaFoldDB" id="A0A2A2KLC1"/>
<feature type="transmembrane region" description="Helical" evidence="3">
    <location>
        <begin position="67"/>
        <end position="84"/>
    </location>
</feature>
<dbReference type="STRING" id="2018661.A0A2A2KLC1"/>
<name>A0A2A2KLC1_9BILA</name>
<reference evidence="5 6" key="1">
    <citation type="journal article" date="2017" name="Curr. Biol.">
        <title>Genome architecture and evolution of a unichromosomal asexual nematode.</title>
        <authorList>
            <person name="Fradin H."/>
            <person name="Zegar C."/>
            <person name="Gutwein M."/>
            <person name="Lucas J."/>
            <person name="Kovtun M."/>
            <person name="Corcoran D."/>
            <person name="Baugh L.R."/>
            <person name="Kiontke K."/>
            <person name="Gunsalus K."/>
            <person name="Fitch D.H."/>
            <person name="Piano F."/>
        </authorList>
    </citation>
    <scope>NUCLEOTIDE SEQUENCE [LARGE SCALE GENOMIC DNA]</scope>
    <source>
        <strain evidence="5">PF1309</strain>
    </source>
</reference>
<keyword evidence="3" id="KW-0812">Transmembrane</keyword>
<dbReference type="Pfam" id="PF11027">
    <property type="entry name" value="DUF2615"/>
    <property type="match status" value="1"/>
</dbReference>
<dbReference type="OrthoDB" id="10054061at2759"/>
<feature type="chain" id="PRO_5012268505" description="Small integral membrane protein 14" evidence="4">
    <location>
        <begin position="22"/>
        <end position="117"/>
    </location>
</feature>
<comment type="caution">
    <text evidence="5">The sequence shown here is derived from an EMBL/GenBank/DDBJ whole genome shotgun (WGS) entry which is preliminary data.</text>
</comment>
<accession>A0A2A2KLC1</accession>